<protein>
    <submittedName>
        <fullName evidence="1">Uncharacterized protein</fullName>
    </submittedName>
</protein>
<proteinExistence type="predicted"/>
<sequence length="84" mass="9140">MQQHAAILRQGEPLGIVEQSQTTGGVALGGHVRRPCHERLGDQARPSGPLQGRPFRIPFEEPKGFLKRVPGLHHATTTVQTLTS</sequence>
<evidence type="ECO:0000313" key="2">
    <source>
        <dbReference type="Proteomes" id="UP001501584"/>
    </source>
</evidence>
<evidence type="ECO:0000313" key="1">
    <source>
        <dbReference type="EMBL" id="GAA2338953.1"/>
    </source>
</evidence>
<reference evidence="1 2" key="1">
    <citation type="journal article" date="2019" name="Int. J. Syst. Evol. Microbiol.">
        <title>The Global Catalogue of Microorganisms (GCM) 10K type strain sequencing project: providing services to taxonomists for standard genome sequencing and annotation.</title>
        <authorList>
            <consortium name="The Broad Institute Genomics Platform"/>
            <consortium name="The Broad Institute Genome Sequencing Center for Infectious Disease"/>
            <person name="Wu L."/>
            <person name="Ma J."/>
        </authorList>
    </citation>
    <scope>NUCLEOTIDE SEQUENCE [LARGE SCALE GENOMIC DNA]</scope>
    <source>
        <strain evidence="1 2">JCM 6238</strain>
    </source>
</reference>
<comment type="caution">
    <text evidence="1">The sequence shown here is derived from an EMBL/GenBank/DDBJ whole genome shotgun (WGS) entry which is preliminary data.</text>
</comment>
<name>A0ABN3FW94_9ACTN</name>
<dbReference type="EMBL" id="BAAASX010000005">
    <property type="protein sequence ID" value="GAA2338953.1"/>
    <property type="molecule type" value="Genomic_DNA"/>
</dbReference>
<keyword evidence="2" id="KW-1185">Reference proteome</keyword>
<accession>A0ABN3FW94</accession>
<gene>
    <name evidence="1" type="ORF">GCM10010403_34390</name>
</gene>
<dbReference type="Proteomes" id="UP001501584">
    <property type="component" value="Unassembled WGS sequence"/>
</dbReference>
<organism evidence="1 2">
    <name type="scientific">Glycomyces rutgersensis</name>
    <dbReference type="NCBI Taxonomy" id="58115"/>
    <lineage>
        <taxon>Bacteria</taxon>
        <taxon>Bacillati</taxon>
        <taxon>Actinomycetota</taxon>
        <taxon>Actinomycetes</taxon>
        <taxon>Glycomycetales</taxon>
        <taxon>Glycomycetaceae</taxon>
        <taxon>Glycomyces</taxon>
    </lineage>
</organism>